<dbReference type="Proteomes" id="UP000632063">
    <property type="component" value="Unassembled WGS sequence"/>
</dbReference>
<dbReference type="Pfam" id="PF04577">
    <property type="entry name" value="Glyco_transf_61"/>
    <property type="match status" value="1"/>
</dbReference>
<sequence>MDQMRTYKILPADEIVRLFPSGEFAAASERWCTDQTVEIPAISYGQVQEPEFDFWQWPPNNWREPSYRLQDIKLYRFKNAVVHGELGVITVGDYCVAESLHMVFPQMHGFTKPSETEIGLPEMAVDRIDSAFHALCGYVGNRNYAHWWIDVLPPVGYQLLERRFGDAVPLLPQIRAGYQTQCLDLISEVRDRAVFVQQDQCLHVSELQFVPSLTAGDYLPQPGNMDFVNEIKSRAGAKGVAMPEARSWPWSLFGKKSTSGAERRNMRRIYLSRKDAPARRMLNEDAICDIASRHGFEVLTTTGMPLVEQIKLFSEASHVISPHGAGLANTMFCPPGGSMLELHYDNSVNWSLRRLASIVPLRYGCIVGRQEPQGAEQSEEQAKQNPWTLPEDVFERVISSAPFV</sequence>
<accession>A0ABR9CTR7</accession>
<protein>
    <submittedName>
        <fullName evidence="5">Glycosyltransferase family 61 protein</fullName>
    </submittedName>
</protein>
<dbReference type="EMBL" id="JACYXI010000025">
    <property type="protein sequence ID" value="MBD8894271.1"/>
    <property type="molecule type" value="Genomic_DNA"/>
</dbReference>
<name>A0ABR9CTR7_9HYPH</name>
<evidence type="ECO:0000259" key="4">
    <source>
        <dbReference type="Pfam" id="PF04577"/>
    </source>
</evidence>
<dbReference type="InterPro" id="IPR049625">
    <property type="entry name" value="Glyco_transf_61_cat"/>
</dbReference>
<organism evidence="5 6">
    <name type="scientific">Roseibium litorale</name>
    <dbReference type="NCBI Taxonomy" id="2803841"/>
    <lineage>
        <taxon>Bacteria</taxon>
        <taxon>Pseudomonadati</taxon>
        <taxon>Pseudomonadota</taxon>
        <taxon>Alphaproteobacteria</taxon>
        <taxon>Hyphomicrobiales</taxon>
        <taxon>Stappiaceae</taxon>
        <taxon>Roseibium</taxon>
    </lineage>
</organism>
<evidence type="ECO:0000256" key="1">
    <source>
        <dbReference type="ARBA" id="ARBA00022676"/>
    </source>
</evidence>
<gene>
    <name evidence="5" type="ORF">IG616_22215</name>
</gene>
<evidence type="ECO:0000313" key="5">
    <source>
        <dbReference type="EMBL" id="MBD8894271.1"/>
    </source>
</evidence>
<evidence type="ECO:0000256" key="2">
    <source>
        <dbReference type="ARBA" id="ARBA00022679"/>
    </source>
</evidence>
<keyword evidence="6" id="KW-1185">Reference proteome</keyword>
<evidence type="ECO:0000256" key="3">
    <source>
        <dbReference type="ARBA" id="ARBA00023180"/>
    </source>
</evidence>
<dbReference type="InterPro" id="IPR007657">
    <property type="entry name" value="Glycosyltransferase_61"/>
</dbReference>
<keyword evidence="3" id="KW-0325">Glycoprotein</keyword>
<reference evidence="5 6" key="2">
    <citation type="journal article" date="2021" name="Int. J. Syst. Evol. Microbiol.">
        <title>Roseibium litorale sp. nov., isolated from a tidal flat sediment and proposal for the reclassification of Labrenzia polysiphoniae as Roseibium polysiphoniae comb. nov.</title>
        <authorList>
            <person name="Liu Y."/>
            <person name="Pei T."/>
            <person name="Du J."/>
            <person name="Chao M."/>
            <person name="Deng M.R."/>
            <person name="Zhu H."/>
        </authorList>
    </citation>
    <scope>NUCLEOTIDE SEQUENCE [LARGE SCALE GENOMIC DNA]</scope>
    <source>
        <strain evidence="5 6">4C16A</strain>
    </source>
</reference>
<proteinExistence type="predicted"/>
<evidence type="ECO:0000313" key="6">
    <source>
        <dbReference type="Proteomes" id="UP000632063"/>
    </source>
</evidence>
<dbReference type="PANTHER" id="PTHR20961">
    <property type="entry name" value="GLYCOSYLTRANSFERASE"/>
    <property type="match status" value="1"/>
</dbReference>
<feature type="domain" description="Glycosyltransferase 61 catalytic" evidence="4">
    <location>
        <begin position="144"/>
        <end position="339"/>
    </location>
</feature>
<comment type="caution">
    <text evidence="5">The sequence shown here is derived from an EMBL/GenBank/DDBJ whole genome shotgun (WGS) entry which is preliminary data.</text>
</comment>
<reference evidence="6" key="1">
    <citation type="submission" date="2020-09" db="EMBL/GenBank/DDBJ databases">
        <title>The genome sequence of strain Labrenzia suaedae 4C16A.</title>
        <authorList>
            <person name="Liu Y."/>
        </authorList>
    </citation>
    <scope>NUCLEOTIDE SEQUENCE [LARGE SCALE GENOMIC DNA]</scope>
    <source>
        <strain evidence="6">4C16A</strain>
    </source>
</reference>
<keyword evidence="1" id="KW-0328">Glycosyltransferase</keyword>
<keyword evidence="2" id="KW-0808">Transferase</keyword>
<dbReference type="RefSeq" id="WP_192151070.1">
    <property type="nucleotide sequence ID" value="NZ_JACYXI010000025.1"/>
</dbReference>